<protein>
    <recommendedName>
        <fullName evidence="12">Methylenetetrahydrofolate reductase</fullName>
        <ecNumber evidence="12">1.5.1.54</ecNumber>
    </recommendedName>
</protein>
<dbReference type="SUPFAM" id="SSF51730">
    <property type="entry name" value="FAD-linked oxidoreductase"/>
    <property type="match status" value="1"/>
</dbReference>
<dbReference type="Gene3D" id="3.20.20.220">
    <property type="match status" value="1"/>
</dbReference>
<dbReference type="CDD" id="cd00537">
    <property type="entry name" value="MTHFR"/>
    <property type="match status" value="1"/>
</dbReference>
<evidence type="ECO:0000313" key="13">
    <source>
        <dbReference type="EMBL" id="HIR56732.1"/>
    </source>
</evidence>
<evidence type="ECO:0000256" key="3">
    <source>
        <dbReference type="ARBA" id="ARBA00006743"/>
    </source>
</evidence>
<sequence>MFIERLYQQKPCVFSIEVFPPKQTANIQKLYSALEEMAKLNPDFISVTYGAGGRNLGVSTCEIASHIQNDLHINALAHLTCVGATPESIARALGDLHAAGVHNVLALRGDANPDLPFSKEYPHASDLAEAITQRGGFDIAGACYPEGHVESPTLAGDVENLKKKVDAGVSHLITQLFFDNVHYYRFLNLARKKGIQVPVSAGVMPIVSRSQIERTVALSSASLPPKFTKMISRWQDDEQGLYEAGIEYAVEQLRDLISGGADGVHLYAMNRSAVAARVYEGIQDLL</sequence>
<comment type="caution">
    <text evidence="13">The sequence shown here is derived from an EMBL/GenBank/DDBJ whole genome shotgun (WGS) entry which is preliminary data.</text>
</comment>
<comment type="cofactor">
    <cofactor evidence="1 12">
        <name>FAD</name>
        <dbReference type="ChEBI" id="CHEBI:57692"/>
    </cofactor>
</comment>
<dbReference type="InterPro" id="IPR003171">
    <property type="entry name" value="Mehydrof_redctse-like"/>
</dbReference>
<comment type="similarity">
    <text evidence="3 12">Belongs to the methylenetetrahydrofolate reductase family.</text>
</comment>
<dbReference type="Proteomes" id="UP000886785">
    <property type="component" value="Unassembled WGS sequence"/>
</dbReference>
<evidence type="ECO:0000256" key="9">
    <source>
        <dbReference type="ARBA" id="ARBA00023167"/>
    </source>
</evidence>
<comment type="pathway">
    <text evidence="10">Amino-acid biosynthesis; L-methionine biosynthesis via de novo pathway.</text>
</comment>
<keyword evidence="6 12" id="KW-0274">FAD</keyword>
<proteinExistence type="inferred from homology"/>
<keyword evidence="8" id="KW-0520">NAD</keyword>
<evidence type="ECO:0000256" key="5">
    <source>
        <dbReference type="ARBA" id="ARBA00022630"/>
    </source>
</evidence>
<evidence type="ECO:0000256" key="2">
    <source>
        <dbReference type="ARBA" id="ARBA00004777"/>
    </source>
</evidence>
<dbReference type="GO" id="GO:0106312">
    <property type="term" value="F:methylenetetrahydrofolate reductase (NADH) activity"/>
    <property type="evidence" value="ECO:0007669"/>
    <property type="project" value="UniProtKB-EC"/>
</dbReference>
<dbReference type="PANTHER" id="PTHR45754">
    <property type="entry name" value="METHYLENETETRAHYDROFOLATE REDUCTASE"/>
    <property type="match status" value="1"/>
</dbReference>
<keyword evidence="5 12" id="KW-0285">Flavoprotein</keyword>
<dbReference type="EC" id="1.5.1.54" evidence="12"/>
<comment type="pathway">
    <text evidence="2 12">One-carbon metabolism; tetrahydrofolate interconversion.</text>
</comment>
<evidence type="ECO:0000256" key="11">
    <source>
        <dbReference type="ARBA" id="ARBA00048628"/>
    </source>
</evidence>
<dbReference type="NCBIfam" id="TIGR00676">
    <property type="entry name" value="fadh2"/>
    <property type="match status" value="1"/>
</dbReference>
<dbReference type="Pfam" id="PF02219">
    <property type="entry name" value="MTHFR"/>
    <property type="match status" value="1"/>
</dbReference>
<evidence type="ECO:0000256" key="12">
    <source>
        <dbReference type="RuleBase" id="RU003862"/>
    </source>
</evidence>
<dbReference type="GO" id="GO:0071949">
    <property type="term" value="F:FAD binding"/>
    <property type="evidence" value="ECO:0007669"/>
    <property type="project" value="TreeGrafter"/>
</dbReference>
<name>A0A9D1DPV4_9FIRM</name>
<dbReference type="InterPro" id="IPR004620">
    <property type="entry name" value="MTHF_reductase_bac"/>
</dbReference>
<organism evidence="13 14">
    <name type="scientific">Candidatus Gallacutalibacter pullicola</name>
    <dbReference type="NCBI Taxonomy" id="2840830"/>
    <lineage>
        <taxon>Bacteria</taxon>
        <taxon>Bacillati</taxon>
        <taxon>Bacillota</taxon>
        <taxon>Clostridia</taxon>
        <taxon>Eubacteriales</taxon>
        <taxon>Candidatus Gallacutalibacter</taxon>
    </lineage>
</organism>
<dbReference type="AlphaFoldDB" id="A0A9D1DPV4"/>
<comment type="catalytic activity">
    <reaction evidence="11">
        <text>(6S)-5-methyl-5,6,7,8-tetrahydrofolate + NAD(+) = (6R)-5,10-methylene-5,6,7,8-tetrahydrofolate + NADH + H(+)</text>
        <dbReference type="Rhea" id="RHEA:19821"/>
        <dbReference type="ChEBI" id="CHEBI:15378"/>
        <dbReference type="ChEBI" id="CHEBI:15636"/>
        <dbReference type="ChEBI" id="CHEBI:18608"/>
        <dbReference type="ChEBI" id="CHEBI:57540"/>
        <dbReference type="ChEBI" id="CHEBI:57945"/>
        <dbReference type="EC" id="1.5.1.54"/>
    </reaction>
    <physiologicalReaction direction="right-to-left" evidence="11">
        <dbReference type="Rhea" id="RHEA:19823"/>
    </physiologicalReaction>
</comment>
<dbReference type="PANTHER" id="PTHR45754:SF3">
    <property type="entry name" value="METHYLENETETRAHYDROFOLATE REDUCTASE (NADPH)"/>
    <property type="match status" value="1"/>
</dbReference>
<keyword evidence="7 12" id="KW-0560">Oxidoreductase</keyword>
<dbReference type="GO" id="GO:0005829">
    <property type="term" value="C:cytosol"/>
    <property type="evidence" value="ECO:0007669"/>
    <property type="project" value="InterPro"/>
</dbReference>
<evidence type="ECO:0000256" key="4">
    <source>
        <dbReference type="ARBA" id="ARBA00022605"/>
    </source>
</evidence>
<evidence type="ECO:0000313" key="14">
    <source>
        <dbReference type="Proteomes" id="UP000886785"/>
    </source>
</evidence>
<keyword evidence="4" id="KW-0028">Amino-acid biosynthesis</keyword>
<evidence type="ECO:0000256" key="1">
    <source>
        <dbReference type="ARBA" id="ARBA00001974"/>
    </source>
</evidence>
<dbReference type="GO" id="GO:0035999">
    <property type="term" value="P:tetrahydrofolate interconversion"/>
    <property type="evidence" value="ECO:0007669"/>
    <property type="project" value="TreeGrafter"/>
</dbReference>
<dbReference type="GO" id="GO:0009086">
    <property type="term" value="P:methionine biosynthetic process"/>
    <property type="evidence" value="ECO:0007669"/>
    <property type="project" value="UniProtKB-KW"/>
</dbReference>
<reference evidence="13" key="2">
    <citation type="journal article" date="2021" name="PeerJ">
        <title>Extensive microbial diversity within the chicken gut microbiome revealed by metagenomics and culture.</title>
        <authorList>
            <person name="Gilroy R."/>
            <person name="Ravi A."/>
            <person name="Getino M."/>
            <person name="Pursley I."/>
            <person name="Horton D.L."/>
            <person name="Alikhan N.F."/>
            <person name="Baker D."/>
            <person name="Gharbi K."/>
            <person name="Hall N."/>
            <person name="Watson M."/>
            <person name="Adriaenssens E.M."/>
            <person name="Foster-Nyarko E."/>
            <person name="Jarju S."/>
            <person name="Secka A."/>
            <person name="Antonio M."/>
            <person name="Oren A."/>
            <person name="Chaudhuri R.R."/>
            <person name="La Ragione R."/>
            <person name="Hildebrand F."/>
            <person name="Pallen M.J."/>
        </authorList>
    </citation>
    <scope>NUCLEOTIDE SEQUENCE</scope>
    <source>
        <strain evidence="13">ChiSjej1B19-7085</strain>
    </source>
</reference>
<gene>
    <name evidence="13" type="primary">metF</name>
    <name evidence="13" type="ORF">IAA54_03605</name>
</gene>
<evidence type="ECO:0000256" key="8">
    <source>
        <dbReference type="ARBA" id="ARBA00023027"/>
    </source>
</evidence>
<keyword evidence="9" id="KW-0486">Methionine biosynthesis</keyword>
<reference evidence="13" key="1">
    <citation type="submission" date="2020-10" db="EMBL/GenBank/DDBJ databases">
        <authorList>
            <person name="Gilroy R."/>
        </authorList>
    </citation>
    <scope>NUCLEOTIDE SEQUENCE</scope>
    <source>
        <strain evidence="13">ChiSjej1B19-7085</strain>
    </source>
</reference>
<evidence type="ECO:0000256" key="6">
    <source>
        <dbReference type="ARBA" id="ARBA00022827"/>
    </source>
</evidence>
<dbReference type="InterPro" id="IPR029041">
    <property type="entry name" value="FAD-linked_oxidoreductase-like"/>
</dbReference>
<evidence type="ECO:0000256" key="10">
    <source>
        <dbReference type="ARBA" id="ARBA00034478"/>
    </source>
</evidence>
<evidence type="ECO:0000256" key="7">
    <source>
        <dbReference type="ARBA" id="ARBA00023002"/>
    </source>
</evidence>
<dbReference type="EMBL" id="DVHF01000040">
    <property type="protein sequence ID" value="HIR56732.1"/>
    <property type="molecule type" value="Genomic_DNA"/>
</dbReference>
<accession>A0A9D1DPV4</accession>